<dbReference type="GO" id="GO:0009658">
    <property type="term" value="P:chloroplast organization"/>
    <property type="evidence" value="ECO:0000318"/>
    <property type="project" value="GO_Central"/>
</dbReference>
<evidence type="ECO:0000313" key="7">
    <source>
        <dbReference type="Proteomes" id="UP000002051"/>
    </source>
</evidence>
<dbReference type="PANTHER" id="PTHR13068">
    <property type="entry name" value="CGI-12 PROTEIN-RELATED"/>
    <property type="match status" value="1"/>
</dbReference>
<dbReference type="HOGENOM" id="CLU_034145_1_1_1"/>
<dbReference type="KEGG" id="mtr:11445633"/>
<dbReference type="EnsemblPlants" id="AES64213">
    <property type="protein sequence ID" value="AES64213"/>
    <property type="gene ID" value="MTR_2g019810"/>
</dbReference>
<keyword evidence="3" id="KW-0809">Transit peptide</keyword>
<dbReference type="PaxDb" id="3880-AES64213"/>
<sequence>MLSYFRRLFKTSTTPHLLQPFSSSSSSSQNHSFTVNYLIQNCGFSPETASKLSKRVLLNNSQKPDSVLALFKSYGFSNSQLSSLIKTRTDILSYDPNKTILPKFNFLLSKGASNSDLVHIITRNPLMLSQSLQNTITPCYDFIKRFLLSDQSTIASLKHCSCFLYSKYPSHNIQLLLQYGVPESKLLILFQNHYYILSQNPSIFEKGIAEVKELGFDPKTTLFIVALRAKINSKSHWERKIYLYKKWGWSDEIIASAFLKYPWCMLASEEKIEAVMQFLVNHMGWESNVLAKHPMLLMMSLEKRVIPRAFVLKFLQSKGLIKDAKLAAPFKVSEDLFLKRYVNCFEEEASQLLKLYEEKRDASTFK</sequence>
<dbReference type="EMBL" id="PSQE01000002">
    <property type="protein sequence ID" value="RHN72301.1"/>
    <property type="molecule type" value="Genomic_DNA"/>
</dbReference>
<dbReference type="InterPro" id="IPR003690">
    <property type="entry name" value="MTERF"/>
</dbReference>
<organism evidence="4 7">
    <name type="scientific">Medicago truncatula</name>
    <name type="common">Barrel medic</name>
    <name type="synonym">Medicago tribuloides</name>
    <dbReference type="NCBI Taxonomy" id="3880"/>
    <lineage>
        <taxon>Eukaryota</taxon>
        <taxon>Viridiplantae</taxon>
        <taxon>Streptophyta</taxon>
        <taxon>Embryophyta</taxon>
        <taxon>Tracheophyta</taxon>
        <taxon>Spermatophyta</taxon>
        <taxon>Magnoliopsida</taxon>
        <taxon>eudicotyledons</taxon>
        <taxon>Gunneridae</taxon>
        <taxon>Pentapetalae</taxon>
        <taxon>rosids</taxon>
        <taxon>fabids</taxon>
        <taxon>Fabales</taxon>
        <taxon>Fabaceae</taxon>
        <taxon>Papilionoideae</taxon>
        <taxon>50 kb inversion clade</taxon>
        <taxon>NPAAA clade</taxon>
        <taxon>Hologalegina</taxon>
        <taxon>IRL clade</taxon>
        <taxon>Trifolieae</taxon>
        <taxon>Medicago</taxon>
    </lineage>
</organism>
<dbReference type="eggNOG" id="KOG1267">
    <property type="taxonomic scope" value="Eukaryota"/>
</dbReference>
<dbReference type="EMBL" id="CM001218">
    <property type="protein sequence ID" value="AES64213.1"/>
    <property type="molecule type" value="Genomic_DNA"/>
</dbReference>
<reference evidence="8" key="4">
    <citation type="journal article" date="2018" name="Nat. Plants">
        <title>Whole-genome landscape of Medicago truncatula symbiotic genes.</title>
        <authorList>
            <person name="Pecrix Y."/>
            <person name="Staton S.E."/>
            <person name="Sallet E."/>
            <person name="Lelandais-Briere C."/>
            <person name="Moreau S."/>
            <person name="Carrere S."/>
            <person name="Blein T."/>
            <person name="Jardinaud M.F."/>
            <person name="Latrasse D."/>
            <person name="Zouine M."/>
            <person name="Zahm M."/>
            <person name="Kreplak J."/>
            <person name="Mayjonade B."/>
            <person name="Satge C."/>
            <person name="Perez M."/>
            <person name="Cauet S."/>
            <person name="Marande W."/>
            <person name="Chantry-Darmon C."/>
            <person name="Lopez-Roques C."/>
            <person name="Bouchez O."/>
            <person name="Berard A."/>
            <person name="Debelle F."/>
            <person name="Munos S."/>
            <person name="Bendahmane A."/>
            <person name="Berges H."/>
            <person name="Niebel A."/>
            <person name="Buitink J."/>
            <person name="Frugier F."/>
            <person name="Benhamed M."/>
            <person name="Crespi M."/>
            <person name="Gouzy J."/>
            <person name="Gamas P."/>
        </authorList>
    </citation>
    <scope>NUCLEOTIDE SEQUENCE [LARGE SCALE GENOMIC DNA]</scope>
    <source>
        <strain evidence="8">cv. Jemalong A17</strain>
    </source>
</reference>
<reference evidence="5" key="5">
    <citation type="journal article" date="2018" name="Nat. Plants">
        <title>Whole-genome landscape of Medicago truncatula symbiotic genes.</title>
        <authorList>
            <person name="Pecrix Y."/>
            <person name="Gamas P."/>
            <person name="Carrere S."/>
        </authorList>
    </citation>
    <scope>NUCLEOTIDE SEQUENCE</scope>
    <source>
        <tissue evidence="5">Leaves</tissue>
    </source>
</reference>
<dbReference type="Proteomes" id="UP000265566">
    <property type="component" value="Chromosome 2"/>
</dbReference>
<gene>
    <name evidence="6" type="primary">11445633</name>
    <name evidence="4" type="ordered locus">MTR_2g019810</name>
    <name evidence="5" type="ORF">MtrunA17_Chr2g0286191</name>
</gene>
<dbReference type="OMA" id="ISMFICH"/>
<comment type="similarity">
    <text evidence="1">Belongs to the mTERF family.</text>
</comment>
<dbReference type="Proteomes" id="UP000002051">
    <property type="component" value="Chromosome 2"/>
</dbReference>
<dbReference type="Gene3D" id="1.25.70.10">
    <property type="entry name" value="Transcription termination factor 3, mitochondrial"/>
    <property type="match status" value="1"/>
</dbReference>
<evidence type="ECO:0000256" key="2">
    <source>
        <dbReference type="ARBA" id="ARBA00022472"/>
    </source>
</evidence>
<protein>
    <submittedName>
        <fullName evidence="5">Putative transcription regulator mTERF family</fullName>
    </submittedName>
    <submittedName>
        <fullName evidence="4">Transcription termination factor family protein</fullName>
    </submittedName>
</protein>
<dbReference type="GO" id="GO:0009507">
    <property type="term" value="C:chloroplast"/>
    <property type="evidence" value="ECO:0000318"/>
    <property type="project" value="GO_Central"/>
</dbReference>
<evidence type="ECO:0000313" key="8">
    <source>
        <dbReference type="Proteomes" id="UP000265566"/>
    </source>
</evidence>
<dbReference type="FunFam" id="1.25.70.10:FF:000001">
    <property type="entry name" value="Mitochondrial transcription termination factor-like"/>
    <property type="match status" value="1"/>
</dbReference>
<accession>G7IPZ5</accession>
<keyword evidence="7" id="KW-1185">Reference proteome</keyword>
<evidence type="ECO:0000256" key="1">
    <source>
        <dbReference type="ARBA" id="ARBA00007692"/>
    </source>
</evidence>
<dbReference type="STRING" id="3880.G7IPZ5"/>
<name>G7IPZ5_MEDTR</name>
<evidence type="ECO:0000313" key="6">
    <source>
        <dbReference type="EnsemblPlants" id="AES64213"/>
    </source>
</evidence>
<proteinExistence type="inferred from homology"/>
<dbReference type="GO" id="GO:0006353">
    <property type="term" value="P:DNA-templated transcription termination"/>
    <property type="evidence" value="ECO:0007669"/>
    <property type="project" value="UniProtKB-KW"/>
</dbReference>
<dbReference type="InterPro" id="IPR038538">
    <property type="entry name" value="MTERF_sf"/>
</dbReference>
<keyword evidence="2" id="KW-0804">Transcription</keyword>
<evidence type="ECO:0000313" key="4">
    <source>
        <dbReference type="EMBL" id="AES64213.1"/>
    </source>
</evidence>
<keyword evidence="2" id="KW-0805">Transcription regulation</keyword>
<reference evidence="4 7" key="2">
    <citation type="journal article" date="2014" name="BMC Genomics">
        <title>An improved genome release (version Mt4.0) for the model legume Medicago truncatula.</title>
        <authorList>
            <person name="Tang H."/>
            <person name="Krishnakumar V."/>
            <person name="Bidwell S."/>
            <person name="Rosen B."/>
            <person name="Chan A."/>
            <person name="Zhou S."/>
            <person name="Gentzbittel L."/>
            <person name="Childs K.L."/>
            <person name="Yandell M."/>
            <person name="Gundlach H."/>
            <person name="Mayer K.F."/>
            <person name="Schwartz D.C."/>
            <person name="Town C.D."/>
        </authorList>
    </citation>
    <scope>GENOME REANNOTATION</scope>
    <source>
        <strain evidence="6 7">cv. Jemalong A17</strain>
    </source>
</reference>
<dbReference type="GO" id="GO:0003676">
    <property type="term" value="F:nucleic acid binding"/>
    <property type="evidence" value="ECO:0007669"/>
    <property type="project" value="InterPro"/>
</dbReference>
<reference evidence="6" key="3">
    <citation type="submission" date="2015-04" db="UniProtKB">
        <authorList>
            <consortium name="EnsemblPlants"/>
        </authorList>
    </citation>
    <scope>IDENTIFICATION</scope>
    <source>
        <strain evidence="6">cv. Jemalong A17</strain>
    </source>
</reference>
<reference evidence="4 7" key="1">
    <citation type="journal article" date="2011" name="Nature">
        <title>The Medicago genome provides insight into the evolution of rhizobial symbioses.</title>
        <authorList>
            <person name="Young N.D."/>
            <person name="Debelle F."/>
            <person name="Oldroyd G.E."/>
            <person name="Geurts R."/>
            <person name="Cannon S.B."/>
            <person name="Udvardi M.K."/>
            <person name="Benedito V.A."/>
            <person name="Mayer K.F."/>
            <person name="Gouzy J."/>
            <person name="Schoof H."/>
            <person name="Van de Peer Y."/>
            <person name="Proost S."/>
            <person name="Cook D.R."/>
            <person name="Meyers B.C."/>
            <person name="Spannagl M."/>
            <person name="Cheung F."/>
            <person name="De Mita S."/>
            <person name="Krishnakumar V."/>
            <person name="Gundlach H."/>
            <person name="Zhou S."/>
            <person name="Mudge J."/>
            <person name="Bharti A.K."/>
            <person name="Murray J.D."/>
            <person name="Naoumkina M.A."/>
            <person name="Rosen B."/>
            <person name="Silverstein K.A."/>
            <person name="Tang H."/>
            <person name="Rombauts S."/>
            <person name="Zhao P.X."/>
            <person name="Zhou P."/>
            <person name="Barbe V."/>
            <person name="Bardou P."/>
            <person name="Bechner M."/>
            <person name="Bellec A."/>
            <person name="Berger A."/>
            <person name="Berges H."/>
            <person name="Bidwell S."/>
            <person name="Bisseling T."/>
            <person name="Choisne N."/>
            <person name="Couloux A."/>
            <person name="Denny R."/>
            <person name="Deshpande S."/>
            <person name="Dai X."/>
            <person name="Doyle J.J."/>
            <person name="Dudez A.M."/>
            <person name="Farmer A.D."/>
            <person name="Fouteau S."/>
            <person name="Franken C."/>
            <person name="Gibelin C."/>
            <person name="Gish J."/>
            <person name="Goldstein S."/>
            <person name="Gonzalez A.J."/>
            <person name="Green P.J."/>
            <person name="Hallab A."/>
            <person name="Hartog M."/>
            <person name="Hua A."/>
            <person name="Humphray S.J."/>
            <person name="Jeong D.H."/>
            <person name="Jing Y."/>
            <person name="Jocker A."/>
            <person name="Kenton S.M."/>
            <person name="Kim D.J."/>
            <person name="Klee K."/>
            <person name="Lai H."/>
            <person name="Lang C."/>
            <person name="Lin S."/>
            <person name="Macmil S.L."/>
            <person name="Magdelenat G."/>
            <person name="Matthews L."/>
            <person name="McCorrison J."/>
            <person name="Monaghan E.L."/>
            <person name="Mun J.H."/>
            <person name="Najar F.Z."/>
            <person name="Nicholson C."/>
            <person name="Noirot C."/>
            <person name="O'Bleness M."/>
            <person name="Paule C.R."/>
            <person name="Poulain J."/>
            <person name="Prion F."/>
            <person name="Qin B."/>
            <person name="Qu C."/>
            <person name="Retzel E.F."/>
            <person name="Riddle C."/>
            <person name="Sallet E."/>
            <person name="Samain S."/>
            <person name="Samson N."/>
            <person name="Sanders I."/>
            <person name="Saurat O."/>
            <person name="Scarpelli C."/>
            <person name="Schiex T."/>
            <person name="Segurens B."/>
            <person name="Severin A.J."/>
            <person name="Sherrier D.J."/>
            <person name="Shi R."/>
            <person name="Sims S."/>
            <person name="Singer S.R."/>
            <person name="Sinharoy S."/>
            <person name="Sterck L."/>
            <person name="Viollet A."/>
            <person name="Wang B.B."/>
            <person name="Wang K."/>
            <person name="Wang M."/>
            <person name="Wang X."/>
            <person name="Warfsmann J."/>
            <person name="Weissenbach J."/>
            <person name="White D.D."/>
            <person name="White J.D."/>
            <person name="Wiley G.B."/>
            <person name="Wincker P."/>
            <person name="Xing Y."/>
            <person name="Yang L."/>
            <person name="Yao Z."/>
            <person name="Ying F."/>
            <person name="Zhai J."/>
            <person name="Zhou L."/>
            <person name="Zuber A."/>
            <person name="Denarie J."/>
            <person name="Dixon R.A."/>
            <person name="May G.D."/>
            <person name="Schwartz D.C."/>
            <person name="Rogers J."/>
            <person name="Quetier F."/>
            <person name="Town C.D."/>
            <person name="Roe B.A."/>
        </authorList>
    </citation>
    <scope>NUCLEOTIDE SEQUENCE [LARGE SCALE GENOMIC DNA]</scope>
    <source>
        <strain evidence="4">A17</strain>
        <strain evidence="6 7">cv. Jemalong A17</strain>
    </source>
</reference>
<evidence type="ECO:0000256" key="3">
    <source>
        <dbReference type="ARBA" id="ARBA00022946"/>
    </source>
</evidence>
<keyword evidence="2" id="KW-0806">Transcription termination</keyword>
<dbReference type="AlphaFoldDB" id="G7IPZ5"/>
<dbReference type="SMART" id="SM00733">
    <property type="entry name" value="Mterf"/>
    <property type="match status" value="4"/>
</dbReference>
<dbReference type="Pfam" id="PF02536">
    <property type="entry name" value="mTERF"/>
    <property type="match status" value="2"/>
</dbReference>
<dbReference type="Gramene" id="rna7999">
    <property type="protein sequence ID" value="RHN72301.1"/>
    <property type="gene ID" value="gene7999"/>
</dbReference>
<dbReference type="PANTHER" id="PTHR13068:SF224">
    <property type="entry name" value="TRANSCRIPTION TERMINATION FACTOR FAMILY PROTEIN"/>
    <property type="match status" value="1"/>
</dbReference>
<dbReference type="OrthoDB" id="637682at2759"/>
<evidence type="ECO:0000313" key="5">
    <source>
        <dbReference type="EMBL" id="RHN72301.1"/>
    </source>
</evidence>